<dbReference type="InterPro" id="IPR020845">
    <property type="entry name" value="AMP-binding_CS"/>
</dbReference>
<protein>
    <submittedName>
        <fullName evidence="5">2,3-dihydroxybenzoate-AMP ligase</fullName>
    </submittedName>
</protein>
<feature type="domain" description="AMP-dependent synthetase/ligase" evidence="3">
    <location>
        <begin position="35"/>
        <end position="400"/>
    </location>
</feature>
<dbReference type="InterPro" id="IPR025110">
    <property type="entry name" value="AMP-bd_C"/>
</dbReference>
<gene>
    <name evidence="5" type="ordered locus">Mmwyl1_1632</name>
</gene>
<dbReference type="Pfam" id="PF00501">
    <property type="entry name" value="AMP-binding"/>
    <property type="match status" value="1"/>
</dbReference>
<dbReference type="PROSITE" id="PS00455">
    <property type="entry name" value="AMP_BINDING"/>
    <property type="match status" value="1"/>
</dbReference>
<comment type="pathway">
    <text evidence="1">Siderophore biosynthesis.</text>
</comment>
<feature type="domain" description="AMP-binding enzyme C-terminal" evidence="4">
    <location>
        <begin position="451"/>
        <end position="526"/>
    </location>
</feature>
<evidence type="ECO:0000256" key="2">
    <source>
        <dbReference type="ARBA" id="ARBA00022598"/>
    </source>
</evidence>
<dbReference type="eggNOG" id="COG1021">
    <property type="taxonomic scope" value="Bacteria"/>
</dbReference>
<evidence type="ECO:0000313" key="5">
    <source>
        <dbReference type="EMBL" id="ABR70559.1"/>
    </source>
</evidence>
<dbReference type="GO" id="GO:0008668">
    <property type="term" value="F:2,3-dihydroxybenzoate--[aryl-carrier protein] ligase"/>
    <property type="evidence" value="ECO:0007669"/>
    <property type="project" value="InterPro"/>
</dbReference>
<dbReference type="EMBL" id="CP000749">
    <property type="protein sequence ID" value="ABR70559.1"/>
    <property type="molecule type" value="Genomic_DNA"/>
</dbReference>
<dbReference type="InterPro" id="IPR045851">
    <property type="entry name" value="AMP-bd_C_sf"/>
</dbReference>
<dbReference type="Gene3D" id="3.30.300.30">
    <property type="match status" value="1"/>
</dbReference>
<dbReference type="STRING" id="400668.Mmwyl1_1632"/>
<dbReference type="InterPro" id="IPR042099">
    <property type="entry name" value="ANL_N_sf"/>
</dbReference>
<evidence type="ECO:0000259" key="3">
    <source>
        <dbReference type="Pfam" id="PF00501"/>
    </source>
</evidence>
<dbReference type="CDD" id="cd05920">
    <property type="entry name" value="23DHB-AMP_lg"/>
    <property type="match status" value="1"/>
</dbReference>
<dbReference type="InterPro" id="IPR050237">
    <property type="entry name" value="ATP-dep_AMP-bd_enzyme"/>
</dbReference>
<organism evidence="5">
    <name type="scientific">Marinomonas sp. (strain MWYL1)</name>
    <dbReference type="NCBI Taxonomy" id="400668"/>
    <lineage>
        <taxon>Bacteria</taxon>
        <taxon>Pseudomonadati</taxon>
        <taxon>Pseudomonadota</taxon>
        <taxon>Gammaproteobacteria</taxon>
        <taxon>Oceanospirillales</taxon>
        <taxon>Oceanospirillaceae</taxon>
        <taxon>Marinomonas</taxon>
    </lineage>
</organism>
<dbReference type="Pfam" id="PF13193">
    <property type="entry name" value="AMP-binding_C"/>
    <property type="match status" value="1"/>
</dbReference>
<dbReference type="FunFam" id="2.30.38.10:FF:000003">
    <property type="entry name" value="Vibriobactin-specific 2,3-dihydroxybenzoate-AMP ligase"/>
    <property type="match status" value="1"/>
</dbReference>
<dbReference type="InterPro" id="IPR000873">
    <property type="entry name" value="AMP-dep_synth/lig_dom"/>
</dbReference>
<accession>A6VVT0</accession>
<dbReference type="HOGENOM" id="CLU_000022_59_7_6"/>
<dbReference type="InterPro" id="IPR011963">
    <property type="entry name" value="DHB_AMP_lig"/>
</dbReference>
<name>A6VVT0_MARMS</name>
<dbReference type="NCBIfam" id="NF008192">
    <property type="entry name" value="PRK10946.1"/>
    <property type="match status" value="1"/>
</dbReference>
<dbReference type="SUPFAM" id="SSF56801">
    <property type="entry name" value="Acetyl-CoA synthetase-like"/>
    <property type="match status" value="1"/>
</dbReference>
<dbReference type="PANTHER" id="PTHR43767">
    <property type="entry name" value="LONG-CHAIN-FATTY-ACID--COA LIGASE"/>
    <property type="match status" value="1"/>
</dbReference>
<dbReference type="OrthoDB" id="9803968at2"/>
<dbReference type="NCBIfam" id="TIGR02275">
    <property type="entry name" value="DHB_AMP_lig"/>
    <property type="match status" value="1"/>
</dbReference>
<evidence type="ECO:0000259" key="4">
    <source>
        <dbReference type="Pfam" id="PF13193"/>
    </source>
</evidence>
<dbReference type="Gene3D" id="3.40.50.12780">
    <property type="entry name" value="N-terminal domain of ligase-like"/>
    <property type="match status" value="1"/>
</dbReference>
<evidence type="ECO:0000256" key="1">
    <source>
        <dbReference type="ARBA" id="ARBA00004924"/>
    </source>
</evidence>
<sequence length="535" mass="59449">MAKKLIEYHRWPEERAKQYREKSYWIDKPLTEILAKQCEIHPNAIAVVSRHRQIRYAELDRLSSNLAFRIAQQGIGKGDTALVQLPNIVEFYIVFFALLKAGVVPLNALYSHRQYELQSFCRQITPKLLIVSSDHDVFADDAFIESLQASRIGPQVILKLDDKPGLFSLSSWIEQENEGSIDFSPTPADEVAFFQLSGGSTGTPKLIPRTHNDYYYSVRASADICCLDTDTRLLCSLPAAHNFMLSSPGALGVFYAGGCVVMAPDPEPLNCFALIKQYQVNMASLVPSAVVAWVEQAADYSQDLQTLQLIQVGGANFSESLARQVPDVLGCRLQQVFGMAEGLVNYTRLDDPDEQVFTSQGRPISPDDEIIILDEQGSQVSDGEAGVLMTRGPYTFCGYYQSPDHNAQAFDTEGYYCSGDLVLRTQEGNIKVVGRVKDQINRAGEKIASEEIENLILAHPDILHVALVAIDDSRLGEKSCAFIVARTSTFKPSALRRYLLDLGIAQYKIPDRVRLIESMPLTAVGKIDKKVLRSL</sequence>
<reference evidence="5" key="1">
    <citation type="submission" date="2007-06" db="EMBL/GenBank/DDBJ databases">
        <title>Complete sequence of Marinomonas sp. MWYL1.</title>
        <authorList>
            <consortium name="US DOE Joint Genome Institute"/>
            <person name="Copeland A."/>
            <person name="Lucas S."/>
            <person name="Lapidus A."/>
            <person name="Barry K."/>
            <person name="Glavina del Rio T."/>
            <person name="Dalin E."/>
            <person name="Tice H."/>
            <person name="Pitluck S."/>
            <person name="Kiss H."/>
            <person name="Brettin T."/>
            <person name="Bruce D."/>
            <person name="Detter J.C."/>
            <person name="Han C."/>
            <person name="Schmutz J."/>
            <person name="Larimer F."/>
            <person name="Land M."/>
            <person name="Hauser L."/>
            <person name="Kyrpides N."/>
            <person name="Kim E."/>
            <person name="Johnston A.W.B."/>
            <person name="Todd J.D."/>
            <person name="Rogers R."/>
            <person name="Wexler M."/>
            <person name="Bond P.L."/>
            <person name="Li Y."/>
            <person name="Richardson P."/>
        </authorList>
    </citation>
    <scope>NUCLEOTIDE SEQUENCE [LARGE SCALE GENOMIC DNA]</scope>
    <source>
        <strain evidence="5">MWYL1</strain>
    </source>
</reference>
<keyword evidence="2 5" id="KW-0436">Ligase</keyword>
<dbReference type="PANTHER" id="PTHR43767:SF1">
    <property type="entry name" value="NONRIBOSOMAL PEPTIDE SYNTHASE PES1 (EUROFUNG)-RELATED"/>
    <property type="match status" value="1"/>
</dbReference>
<dbReference type="AlphaFoldDB" id="A6VVT0"/>
<dbReference type="KEGG" id="mmw:Mmwyl1_1632"/>
<dbReference type="GO" id="GO:0019290">
    <property type="term" value="P:siderophore biosynthetic process"/>
    <property type="evidence" value="ECO:0007669"/>
    <property type="project" value="InterPro"/>
</dbReference>
<proteinExistence type="predicted"/>